<feature type="region of interest" description="Disordered" evidence="6">
    <location>
        <begin position="414"/>
        <end position="437"/>
    </location>
</feature>
<dbReference type="RefSeq" id="WP_091758365.1">
    <property type="nucleotide sequence ID" value="NZ_FOHB01000004.1"/>
</dbReference>
<accession>A0A1H9VI19</accession>
<protein>
    <submittedName>
        <fullName evidence="8">Cyclopropane-fatty-acyl-phospholipid synthase</fullName>
    </submittedName>
</protein>
<dbReference type="GO" id="GO:0008610">
    <property type="term" value="P:lipid biosynthetic process"/>
    <property type="evidence" value="ECO:0007669"/>
    <property type="project" value="InterPro"/>
</dbReference>
<dbReference type="GO" id="GO:0032259">
    <property type="term" value="P:methylation"/>
    <property type="evidence" value="ECO:0007669"/>
    <property type="project" value="UniProtKB-KW"/>
</dbReference>
<dbReference type="AlphaFoldDB" id="A0A1H9VI19"/>
<evidence type="ECO:0000313" key="8">
    <source>
        <dbReference type="EMBL" id="SES21440.1"/>
    </source>
</evidence>
<keyword evidence="9" id="KW-1185">Reference proteome</keyword>
<gene>
    <name evidence="8" type="ORF">SAMN05216199_2360</name>
</gene>
<dbReference type="Gene3D" id="3.40.50.150">
    <property type="entry name" value="Vaccinia Virus protein VP39"/>
    <property type="match status" value="1"/>
</dbReference>
<keyword evidence="3" id="KW-0808">Transferase</keyword>
<evidence type="ECO:0000256" key="5">
    <source>
        <dbReference type="ARBA" id="ARBA00023098"/>
    </source>
</evidence>
<name>A0A1H9VI19_9MICO</name>
<keyword evidence="2" id="KW-0489">Methyltransferase</keyword>
<dbReference type="PIRSF" id="PIRSF003085">
    <property type="entry name" value="CMAS"/>
    <property type="match status" value="1"/>
</dbReference>
<dbReference type="InterPro" id="IPR020803">
    <property type="entry name" value="MeTfrase_dom"/>
</dbReference>
<dbReference type="PANTHER" id="PTHR43667">
    <property type="entry name" value="CYCLOPROPANE-FATTY-ACYL-PHOSPHOLIPID SYNTHASE"/>
    <property type="match status" value="1"/>
</dbReference>
<dbReference type="CDD" id="cd02440">
    <property type="entry name" value="AdoMet_MTases"/>
    <property type="match status" value="1"/>
</dbReference>
<dbReference type="InterPro" id="IPR003333">
    <property type="entry name" value="CMAS"/>
</dbReference>
<dbReference type="EMBL" id="FOHB01000004">
    <property type="protein sequence ID" value="SES21440.1"/>
    <property type="molecule type" value="Genomic_DNA"/>
</dbReference>
<evidence type="ECO:0000256" key="2">
    <source>
        <dbReference type="ARBA" id="ARBA00022603"/>
    </source>
</evidence>
<feature type="domain" description="Polyketide synthase-like methyltransferase" evidence="7">
    <location>
        <begin position="151"/>
        <end position="413"/>
    </location>
</feature>
<evidence type="ECO:0000313" key="9">
    <source>
        <dbReference type="Proteomes" id="UP000199019"/>
    </source>
</evidence>
<dbReference type="Proteomes" id="UP000199019">
    <property type="component" value="Unassembled WGS sequence"/>
</dbReference>
<dbReference type="SMART" id="SM00828">
    <property type="entry name" value="PKS_MT"/>
    <property type="match status" value="1"/>
</dbReference>
<keyword evidence="4" id="KW-0949">S-adenosyl-L-methionine</keyword>
<evidence type="ECO:0000256" key="3">
    <source>
        <dbReference type="ARBA" id="ARBA00022679"/>
    </source>
</evidence>
<dbReference type="OrthoDB" id="9782855at2"/>
<evidence type="ECO:0000256" key="4">
    <source>
        <dbReference type="ARBA" id="ARBA00022691"/>
    </source>
</evidence>
<dbReference type="SUPFAM" id="SSF53335">
    <property type="entry name" value="S-adenosyl-L-methionine-dependent methyltransferases"/>
    <property type="match status" value="1"/>
</dbReference>
<dbReference type="GO" id="GO:0008168">
    <property type="term" value="F:methyltransferase activity"/>
    <property type="evidence" value="ECO:0007669"/>
    <property type="project" value="UniProtKB-KW"/>
</dbReference>
<dbReference type="InterPro" id="IPR050723">
    <property type="entry name" value="CFA/CMAS"/>
</dbReference>
<sequence>MDAAAILRPLVDAALGTDLPLRVECWDGSSMGSPDADVVVRFASRRALRRLAWAPNELGFARAYVSGDVEIDGDLLDALTRLEALADPERGPGVRVGPDTTAAVVKAVLRLGALGPPPRPPAEEIRLSGRRHARGRDAKAVSHHYDVGNDFYALVLGPSMVYSCAYFEQEPSPDYTLQDAQCAKLDLVAHKLGLAPGMRLLDVGCGWGSFVIQAARRYGVTAVGVTLSEEQAAFARAAVASHGLADRVEIRVQDYRDVPDGSYDAIASIGMAEHVGLSQLDEYAAHLHTLLSPGGRLLNHAISRRPGPPGDPKGDKTSFIDRYVFPDGELHPLATVVDVLESAGFEVRDVESLREHYVDTLRAWVANLEQNWDQAVRLSSAGRARVWRLYMAGSALGFRSNRLGINQVLAVKPGPGGDSGFPRTRTGLLAPAGRPER</sequence>
<dbReference type="Pfam" id="PF02353">
    <property type="entry name" value="CMAS"/>
    <property type="match status" value="1"/>
</dbReference>
<evidence type="ECO:0000256" key="6">
    <source>
        <dbReference type="SAM" id="MobiDB-lite"/>
    </source>
</evidence>
<dbReference type="PANTHER" id="PTHR43667:SF1">
    <property type="entry name" value="CYCLOPROPANE-FATTY-ACYL-PHOSPHOLIPID SYNTHASE"/>
    <property type="match status" value="1"/>
</dbReference>
<evidence type="ECO:0000259" key="7">
    <source>
        <dbReference type="SMART" id="SM00828"/>
    </source>
</evidence>
<evidence type="ECO:0000256" key="1">
    <source>
        <dbReference type="ARBA" id="ARBA00010815"/>
    </source>
</evidence>
<dbReference type="InterPro" id="IPR029063">
    <property type="entry name" value="SAM-dependent_MTases_sf"/>
</dbReference>
<keyword evidence="5" id="KW-0443">Lipid metabolism</keyword>
<dbReference type="STRING" id="587636.SAMN05216199_2360"/>
<reference evidence="9" key="1">
    <citation type="submission" date="2016-10" db="EMBL/GenBank/DDBJ databases">
        <authorList>
            <person name="Varghese N."/>
            <person name="Submissions S."/>
        </authorList>
    </citation>
    <scope>NUCLEOTIDE SEQUENCE [LARGE SCALE GENOMIC DNA]</scope>
    <source>
        <strain evidence="9">CGMCC 1.6963</strain>
    </source>
</reference>
<organism evidence="8 9">
    <name type="scientific">Pedococcus cremeus</name>
    <dbReference type="NCBI Taxonomy" id="587636"/>
    <lineage>
        <taxon>Bacteria</taxon>
        <taxon>Bacillati</taxon>
        <taxon>Actinomycetota</taxon>
        <taxon>Actinomycetes</taxon>
        <taxon>Micrococcales</taxon>
        <taxon>Intrasporangiaceae</taxon>
        <taxon>Pedococcus</taxon>
    </lineage>
</organism>
<proteinExistence type="inferred from homology"/>
<comment type="similarity">
    <text evidence="1">Belongs to the CFA/CMAS family.</text>
</comment>